<evidence type="ECO:0000313" key="1">
    <source>
        <dbReference type="EMBL" id="MDT0412116.1"/>
    </source>
</evidence>
<dbReference type="InterPro" id="IPR037079">
    <property type="entry name" value="AF2212/PG0164-like_sf"/>
</dbReference>
<dbReference type="RefSeq" id="WP_010272177.1">
    <property type="nucleotide sequence ID" value="NZ_JAVRET010000070.1"/>
</dbReference>
<evidence type="ECO:0000313" key="2">
    <source>
        <dbReference type="Proteomes" id="UP001183610"/>
    </source>
</evidence>
<proteinExistence type="predicted"/>
<gene>
    <name evidence="1" type="ORF">RM698_24110</name>
</gene>
<comment type="caution">
    <text evidence="1">The sequence shown here is derived from an EMBL/GenBank/DDBJ whole genome shotgun (WGS) entry which is preliminary data.</text>
</comment>
<name>A0ABU2R5Z6_9ACTN</name>
<reference evidence="2" key="1">
    <citation type="submission" date="2023-07" db="EMBL/GenBank/DDBJ databases">
        <title>30 novel species of actinomycetes from the DSMZ collection.</title>
        <authorList>
            <person name="Nouioui I."/>
        </authorList>
    </citation>
    <scope>NUCLEOTIDE SEQUENCE [LARGE SCALE GENOMIC DNA]</scope>
    <source>
        <strain evidence="2">DSM 41979</strain>
    </source>
</reference>
<dbReference type="SUPFAM" id="SSF141694">
    <property type="entry name" value="AF2212/PG0164-like"/>
    <property type="match status" value="1"/>
</dbReference>
<organism evidence="1 2">
    <name type="scientific">Streptomyces evansiae</name>
    <dbReference type="NCBI Taxonomy" id="3075535"/>
    <lineage>
        <taxon>Bacteria</taxon>
        <taxon>Bacillati</taxon>
        <taxon>Actinomycetota</taxon>
        <taxon>Actinomycetes</taxon>
        <taxon>Kitasatosporales</taxon>
        <taxon>Streptomycetaceae</taxon>
        <taxon>Streptomyces</taxon>
    </lineage>
</organism>
<dbReference type="EMBL" id="JAVRET010000070">
    <property type="protein sequence ID" value="MDT0412116.1"/>
    <property type="molecule type" value="Genomic_DNA"/>
</dbReference>
<accession>A0ABU2R5Z6</accession>
<dbReference type="Proteomes" id="UP001183610">
    <property type="component" value="Unassembled WGS sequence"/>
</dbReference>
<protein>
    <submittedName>
        <fullName evidence="1">DUF1905 domain-containing protein</fullName>
    </submittedName>
</protein>
<keyword evidence="2" id="KW-1185">Reference proteome</keyword>
<dbReference type="InterPro" id="IPR015018">
    <property type="entry name" value="DUF1905"/>
</dbReference>
<sequence>MDTVFSARVSEWRGPAPFSFLPLPEDTAADLQEVAAVVAYGWGCVPVEARLAGTAFTTSLIPREGGYLLPLKKAVRAPRLLGPGDEVTVELTVRA</sequence>
<dbReference type="Gene3D" id="2.40.30.100">
    <property type="entry name" value="AF2212/PG0164-like"/>
    <property type="match status" value="1"/>
</dbReference>
<dbReference type="Pfam" id="PF08922">
    <property type="entry name" value="DUF1905"/>
    <property type="match status" value="1"/>
</dbReference>